<evidence type="ECO:0000259" key="6">
    <source>
        <dbReference type="PROSITE" id="PS50011"/>
    </source>
</evidence>
<dbReference type="InterPro" id="IPR008271">
    <property type="entry name" value="Ser/Thr_kinase_AS"/>
</dbReference>
<feature type="region of interest" description="Disordered" evidence="5">
    <location>
        <begin position="1"/>
        <end position="21"/>
    </location>
</feature>
<dbReference type="PROSITE" id="PS00107">
    <property type="entry name" value="PROTEIN_KINASE_ATP"/>
    <property type="match status" value="1"/>
</dbReference>
<feature type="domain" description="Protein kinase" evidence="6">
    <location>
        <begin position="55"/>
        <end position="317"/>
    </location>
</feature>
<comment type="similarity">
    <text evidence="4">Belongs to the protein kinase superfamily.</text>
</comment>
<dbReference type="AlphaFoldDB" id="K7EGN0"/>
<sequence>MPGKQGEGDPGEGDLGLGDLTPEELSEGQAAALVLEEMLALTSQSLVRTEIGELYHEVRQLGQGRFGRVLLVSHRRRGSLMALKLLPKDLTPRHSFLYEFCVGLALGSHPGIVTNFGIGLESRDCYGFLTEAAPLRDLIAFIQPKAGLPEPAAQRCAEQLAAALEHIHSRGLVYRDLKPENVLVFDPECQRVKLADFGHTRPRGTLLRLAGGPIPYTAPELCAPPPRPEGLPIQPSLDAWALGVVLFCLLTGYFPWERPLPDDPSYDDFVAWQASGLPRDRPPPWAGLAPPATQLLKGLLALSPRERRSVGSIRGYLGKAWREPVRGGDGEGGRGEEENDAQ</sequence>
<dbReference type="GeneID" id="103165964"/>
<dbReference type="InterPro" id="IPR011009">
    <property type="entry name" value="Kinase-like_dom_sf"/>
</dbReference>
<dbReference type="OMA" id="HRQKGTT"/>
<keyword evidence="4" id="KW-0808">Transferase</keyword>
<dbReference type="KEGG" id="oaa:103165964"/>
<gene>
    <name evidence="7" type="primary">SBK2</name>
</gene>
<keyword evidence="4" id="KW-0418">Kinase</keyword>
<evidence type="ECO:0000256" key="1">
    <source>
        <dbReference type="ARBA" id="ARBA00022741"/>
    </source>
</evidence>
<evidence type="ECO:0000256" key="5">
    <source>
        <dbReference type="SAM" id="MobiDB-lite"/>
    </source>
</evidence>
<dbReference type="PROSITE" id="PS50011">
    <property type="entry name" value="PROTEIN_KINASE_DOM"/>
    <property type="match status" value="1"/>
</dbReference>
<protein>
    <submittedName>
        <fullName evidence="7">SH3 domain binding kinase family member 2</fullName>
    </submittedName>
</protein>
<dbReference type="FunCoup" id="K7EGN0">
    <property type="interactions" value="188"/>
</dbReference>
<evidence type="ECO:0000256" key="4">
    <source>
        <dbReference type="RuleBase" id="RU000304"/>
    </source>
</evidence>
<dbReference type="RefSeq" id="XP_028928890.1">
    <property type="nucleotide sequence ID" value="XM_029073057.1"/>
</dbReference>
<reference evidence="7" key="3">
    <citation type="submission" date="2025-09" db="UniProtKB">
        <authorList>
            <consortium name="Ensembl"/>
        </authorList>
    </citation>
    <scope>IDENTIFICATION</scope>
    <source>
        <strain evidence="7">Glennie</strain>
    </source>
</reference>
<evidence type="ECO:0000256" key="2">
    <source>
        <dbReference type="ARBA" id="ARBA00022840"/>
    </source>
</evidence>
<evidence type="ECO:0000313" key="7">
    <source>
        <dbReference type="Ensembl" id="ENSOANP00000032687.2"/>
    </source>
</evidence>
<accession>K7EGN0</accession>
<dbReference type="Pfam" id="PF00069">
    <property type="entry name" value="Pkinase"/>
    <property type="match status" value="1"/>
</dbReference>
<dbReference type="HOGENOM" id="CLU_1453962_0_0_1"/>
<feature type="binding site" evidence="3">
    <location>
        <position position="84"/>
    </location>
    <ligand>
        <name>ATP</name>
        <dbReference type="ChEBI" id="CHEBI:30616"/>
    </ligand>
</feature>
<dbReference type="GeneTree" id="ENSGT00940000161663"/>
<dbReference type="SMART" id="SM00220">
    <property type="entry name" value="S_TKc"/>
    <property type="match status" value="1"/>
</dbReference>
<dbReference type="SUPFAM" id="SSF56112">
    <property type="entry name" value="Protein kinase-like (PK-like)"/>
    <property type="match status" value="1"/>
</dbReference>
<reference evidence="7 8" key="1">
    <citation type="journal article" date="2008" name="Nature">
        <title>Genome analysis of the platypus reveals unique signatures of evolution.</title>
        <authorList>
            <person name="Warren W.C."/>
            <person name="Hillier L.W."/>
            <person name="Marshall Graves J.A."/>
            <person name="Birney E."/>
            <person name="Ponting C.P."/>
            <person name="Grutzner F."/>
            <person name="Belov K."/>
            <person name="Miller W."/>
            <person name="Clarke L."/>
            <person name="Chinwalla A.T."/>
            <person name="Yang S.P."/>
            <person name="Heger A."/>
            <person name="Locke D.P."/>
            <person name="Miethke P."/>
            <person name="Waters P.D."/>
            <person name="Veyrunes F."/>
            <person name="Fulton L."/>
            <person name="Fulton B."/>
            <person name="Graves T."/>
            <person name="Wallis J."/>
            <person name="Puente X.S."/>
            <person name="Lopez-Otin C."/>
            <person name="Ordonez G.R."/>
            <person name="Eichler E.E."/>
            <person name="Chen L."/>
            <person name="Cheng Z."/>
            <person name="Deakin J.E."/>
            <person name="Alsop A."/>
            <person name="Thompson K."/>
            <person name="Kirby P."/>
            <person name="Papenfuss A.T."/>
            <person name="Wakefield M.J."/>
            <person name="Olender T."/>
            <person name="Lancet D."/>
            <person name="Huttley G.A."/>
            <person name="Smit A.F."/>
            <person name="Pask A."/>
            <person name="Temple-Smith P."/>
            <person name="Batzer M.A."/>
            <person name="Walker J.A."/>
            <person name="Konkel M.K."/>
            <person name="Harris R.S."/>
            <person name="Whittington C.M."/>
            <person name="Wong E.S."/>
            <person name="Gemmell N.J."/>
            <person name="Buschiazzo E."/>
            <person name="Vargas Jentzsch I.M."/>
            <person name="Merkel A."/>
            <person name="Schmitz J."/>
            <person name="Zemann A."/>
            <person name="Churakov G."/>
            <person name="Kriegs J.O."/>
            <person name="Brosius J."/>
            <person name="Murchison E.P."/>
            <person name="Sachidanandam R."/>
            <person name="Smith C."/>
            <person name="Hannon G.J."/>
            <person name="Tsend-Ayush E."/>
            <person name="McMillan D."/>
            <person name="Attenborough R."/>
            <person name="Rens W."/>
            <person name="Ferguson-Smith M."/>
            <person name="Lefevre C.M."/>
            <person name="Sharp J.A."/>
            <person name="Nicholas K.R."/>
            <person name="Ray D.A."/>
            <person name="Kube M."/>
            <person name="Reinhardt R."/>
            <person name="Pringle T.H."/>
            <person name="Taylor J."/>
            <person name="Jones R.C."/>
            <person name="Nixon B."/>
            <person name="Dacheux J.L."/>
            <person name="Niwa H."/>
            <person name="Sekita Y."/>
            <person name="Huang X."/>
            <person name="Stark A."/>
            <person name="Kheradpour P."/>
            <person name="Kellis M."/>
            <person name="Flicek P."/>
            <person name="Chen Y."/>
            <person name="Webber C."/>
            <person name="Hardison R."/>
            <person name="Nelson J."/>
            <person name="Hallsworth-Pepin K."/>
            <person name="Delehaunty K."/>
            <person name="Markovic C."/>
            <person name="Minx P."/>
            <person name="Feng Y."/>
            <person name="Kremitzki C."/>
            <person name="Mitreva M."/>
            <person name="Glasscock J."/>
            <person name="Wylie T."/>
            <person name="Wohldmann P."/>
            <person name="Thiru P."/>
            <person name="Nhan M.N."/>
            <person name="Pohl C.S."/>
            <person name="Smith S.M."/>
            <person name="Hou S."/>
            <person name="Nefedov M."/>
            <person name="de Jong P.J."/>
            <person name="Renfree M.B."/>
            <person name="Mardis E.R."/>
            <person name="Wilson R.K."/>
        </authorList>
    </citation>
    <scope>NUCLEOTIDE SEQUENCE [LARGE SCALE GENOMIC DNA]</scope>
    <source>
        <strain evidence="7 8">Glennie</strain>
    </source>
</reference>
<dbReference type="InterPro" id="IPR000719">
    <property type="entry name" value="Prot_kinase_dom"/>
</dbReference>
<dbReference type="PANTHER" id="PTHR24359">
    <property type="entry name" value="SERINE/THREONINE-PROTEIN KINASE SBK1"/>
    <property type="match status" value="1"/>
</dbReference>
<feature type="compositionally biased region" description="Basic and acidic residues" evidence="5">
    <location>
        <begin position="322"/>
        <end position="336"/>
    </location>
</feature>
<dbReference type="PROSITE" id="PS00108">
    <property type="entry name" value="PROTEIN_KINASE_ST"/>
    <property type="match status" value="1"/>
</dbReference>
<organism evidence="7 8">
    <name type="scientific">Ornithorhynchus anatinus</name>
    <name type="common">Duckbill platypus</name>
    <dbReference type="NCBI Taxonomy" id="9258"/>
    <lineage>
        <taxon>Eukaryota</taxon>
        <taxon>Metazoa</taxon>
        <taxon>Chordata</taxon>
        <taxon>Craniata</taxon>
        <taxon>Vertebrata</taxon>
        <taxon>Euteleostomi</taxon>
        <taxon>Mammalia</taxon>
        <taxon>Monotremata</taxon>
        <taxon>Ornithorhynchidae</taxon>
        <taxon>Ornithorhynchus</taxon>
    </lineage>
</organism>
<dbReference type="Gene3D" id="1.10.510.10">
    <property type="entry name" value="Transferase(Phosphotransferase) domain 1"/>
    <property type="match status" value="1"/>
</dbReference>
<keyword evidence="2 3" id="KW-0067">ATP-binding</keyword>
<feature type="region of interest" description="Disordered" evidence="5">
    <location>
        <begin position="322"/>
        <end position="342"/>
    </location>
</feature>
<reference evidence="7" key="2">
    <citation type="submission" date="2025-08" db="UniProtKB">
        <authorList>
            <consortium name="Ensembl"/>
        </authorList>
    </citation>
    <scope>IDENTIFICATION</scope>
    <source>
        <strain evidence="7">Glennie</strain>
    </source>
</reference>
<dbReference type="Proteomes" id="UP000002279">
    <property type="component" value="Chromosome 10"/>
</dbReference>
<dbReference type="PANTHER" id="PTHR24359:SF34">
    <property type="entry name" value="PROTEIN KINASE DOMAIN-CONTAINING PROTEIN"/>
    <property type="match status" value="1"/>
</dbReference>
<keyword evidence="8" id="KW-1185">Reference proteome</keyword>
<keyword evidence="1 3" id="KW-0547">Nucleotide-binding</keyword>
<dbReference type="GO" id="GO:0005524">
    <property type="term" value="F:ATP binding"/>
    <property type="evidence" value="ECO:0007669"/>
    <property type="project" value="UniProtKB-UniRule"/>
</dbReference>
<dbReference type="GO" id="GO:0004674">
    <property type="term" value="F:protein serine/threonine kinase activity"/>
    <property type="evidence" value="ECO:0000318"/>
    <property type="project" value="GO_Central"/>
</dbReference>
<evidence type="ECO:0000313" key="8">
    <source>
        <dbReference type="Proteomes" id="UP000002279"/>
    </source>
</evidence>
<dbReference type="OrthoDB" id="6513151at2759"/>
<dbReference type="eggNOG" id="KOG1345">
    <property type="taxonomic scope" value="Eukaryota"/>
</dbReference>
<dbReference type="InterPro" id="IPR017441">
    <property type="entry name" value="Protein_kinase_ATP_BS"/>
</dbReference>
<dbReference type="InParanoid" id="K7EGN0"/>
<name>K7EGN0_ORNAN</name>
<dbReference type="RefSeq" id="XP_028928891.1">
    <property type="nucleotide sequence ID" value="XM_029073058.1"/>
</dbReference>
<dbReference type="Bgee" id="ENSOANG00000032023">
    <property type="expression patterns" value="Expressed in heart and 3 other cell types or tissues"/>
</dbReference>
<evidence type="ECO:0000256" key="3">
    <source>
        <dbReference type="PROSITE-ProRule" id="PRU10141"/>
    </source>
</evidence>
<dbReference type="Ensembl" id="ENSOANT00000041935.2">
    <property type="protein sequence ID" value="ENSOANP00000032687.2"/>
    <property type="gene ID" value="ENSOANG00000032023.2"/>
</dbReference>
<dbReference type="CTD" id="646643"/>
<proteinExistence type="inferred from homology"/>
<keyword evidence="4" id="KW-0723">Serine/threonine-protein kinase</keyword>